<dbReference type="SUPFAM" id="SSF81901">
    <property type="entry name" value="HCP-like"/>
    <property type="match status" value="1"/>
</dbReference>
<keyword evidence="1" id="KW-0812">Transmembrane</keyword>
<evidence type="ECO:0000256" key="1">
    <source>
        <dbReference type="SAM" id="Phobius"/>
    </source>
</evidence>
<keyword evidence="1" id="KW-1133">Transmembrane helix</keyword>
<feature type="transmembrane region" description="Helical" evidence="1">
    <location>
        <begin position="36"/>
        <end position="55"/>
    </location>
</feature>
<evidence type="ECO:0000313" key="3">
    <source>
        <dbReference type="Proteomes" id="UP000760668"/>
    </source>
</evidence>
<organism evidence="2 3">
    <name type="scientific">Pseudoflavonifractor capillosus</name>
    <dbReference type="NCBI Taxonomy" id="106588"/>
    <lineage>
        <taxon>Bacteria</taxon>
        <taxon>Bacillati</taxon>
        <taxon>Bacillota</taxon>
        <taxon>Clostridia</taxon>
        <taxon>Eubacteriales</taxon>
        <taxon>Oscillospiraceae</taxon>
        <taxon>Pseudoflavonifractor</taxon>
    </lineage>
</organism>
<reference evidence="2" key="2">
    <citation type="submission" date="2021-09" db="EMBL/GenBank/DDBJ databases">
        <authorList>
            <person name="Gilroy R."/>
        </authorList>
    </citation>
    <scope>NUCLEOTIDE SEQUENCE</scope>
    <source>
        <strain evidence="2">CHK179-5677</strain>
    </source>
</reference>
<proteinExistence type="predicted"/>
<accession>A0A921MLQ9</accession>
<comment type="caution">
    <text evidence="2">The sequence shown here is derived from an EMBL/GenBank/DDBJ whole genome shotgun (WGS) entry which is preliminary data.</text>
</comment>
<gene>
    <name evidence="2" type="ORF">K8V01_03875</name>
</gene>
<dbReference type="RefSeq" id="WP_295369433.1">
    <property type="nucleotide sequence ID" value="NZ_DYUC01000029.1"/>
</dbReference>
<dbReference type="Proteomes" id="UP000760668">
    <property type="component" value="Unassembled WGS sequence"/>
</dbReference>
<dbReference type="AlphaFoldDB" id="A0A921MLQ9"/>
<protein>
    <submittedName>
        <fullName evidence="2">Uncharacterized protein</fullName>
    </submittedName>
</protein>
<reference evidence="2" key="1">
    <citation type="journal article" date="2021" name="PeerJ">
        <title>Extensive microbial diversity within the chicken gut microbiome revealed by metagenomics and culture.</title>
        <authorList>
            <person name="Gilroy R."/>
            <person name="Ravi A."/>
            <person name="Getino M."/>
            <person name="Pursley I."/>
            <person name="Horton D.L."/>
            <person name="Alikhan N.F."/>
            <person name="Baker D."/>
            <person name="Gharbi K."/>
            <person name="Hall N."/>
            <person name="Watson M."/>
            <person name="Adriaenssens E.M."/>
            <person name="Foster-Nyarko E."/>
            <person name="Jarju S."/>
            <person name="Secka A."/>
            <person name="Antonio M."/>
            <person name="Oren A."/>
            <person name="Chaudhuri R.R."/>
            <person name="La Ragione R."/>
            <person name="Hildebrand F."/>
            <person name="Pallen M.J."/>
        </authorList>
    </citation>
    <scope>NUCLEOTIDE SEQUENCE</scope>
    <source>
        <strain evidence="2">CHK179-5677</strain>
    </source>
</reference>
<keyword evidence="1" id="KW-0472">Membrane</keyword>
<name>A0A921MLQ9_9FIRM</name>
<feature type="transmembrane region" description="Helical" evidence="1">
    <location>
        <begin position="6"/>
        <end position="24"/>
    </location>
</feature>
<evidence type="ECO:0000313" key="2">
    <source>
        <dbReference type="EMBL" id="HJG86149.1"/>
    </source>
</evidence>
<dbReference type="EMBL" id="DYUC01000029">
    <property type="protein sequence ID" value="HJG86149.1"/>
    <property type="molecule type" value="Genomic_DNA"/>
</dbReference>
<sequence>MNMYIVFFVGIIFLLLILLCYLYVKNKKLSQTKQFLVTTFVSSLAIIGTIIASTISTSSQISNLTINNNVSNTVDNNASNNVNISNVVNIPLVEGSQDLSADDKLRRAELAFDAGEYQSMMDLYSYDDISDSAIRNNNYGYAYANGLYVDRNLETAESYFDKAILEGFEPAFANKFRAAMCQGDVERAVGIIIDWRNNPEHEILEDYFEKNISDKNGVTLNEFCQTLSEGQQIETLKTLMDAEYLGDISKEYALFDSKIGGYLYNYQYVSHDSTLATNGSNGNDEYNTVTTYTYKVYIQSIVDSDSLNIFARI</sequence>